<comment type="caution">
    <text evidence="6">The sequence shown here is derived from an EMBL/GenBank/DDBJ whole genome shotgun (WGS) entry which is preliminary data.</text>
</comment>
<proteinExistence type="inferred from homology"/>
<dbReference type="InterPro" id="IPR016039">
    <property type="entry name" value="Thiolase-like"/>
</dbReference>
<name>A0ABP7H7Z2_9ACTN</name>
<evidence type="ECO:0000256" key="3">
    <source>
        <dbReference type="ARBA" id="ARBA00023315"/>
    </source>
</evidence>
<dbReference type="EMBL" id="BAABDE010000008">
    <property type="protein sequence ID" value="GAA3785068.1"/>
    <property type="molecule type" value="Genomic_DNA"/>
</dbReference>
<feature type="domain" description="Ketosynthase family 3 (KS3)" evidence="5">
    <location>
        <begin position="8"/>
        <end position="400"/>
    </location>
</feature>
<dbReference type="PROSITE" id="PS52004">
    <property type="entry name" value="KS3_2"/>
    <property type="match status" value="1"/>
</dbReference>
<dbReference type="SMART" id="SM00825">
    <property type="entry name" value="PKS_KS"/>
    <property type="match status" value="1"/>
</dbReference>
<accession>A0ABP7H7Z2</accession>
<dbReference type="PANTHER" id="PTHR11712">
    <property type="entry name" value="POLYKETIDE SYNTHASE-RELATED"/>
    <property type="match status" value="1"/>
</dbReference>
<comment type="similarity">
    <text evidence="1 4">Belongs to the thiolase-like superfamily. Beta-ketoacyl-ACP synthases family.</text>
</comment>
<dbReference type="SUPFAM" id="SSF53901">
    <property type="entry name" value="Thiolase-like"/>
    <property type="match status" value="2"/>
</dbReference>
<evidence type="ECO:0000313" key="6">
    <source>
        <dbReference type="EMBL" id="GAA3785068.1"/>
    </source>
</evidence>
<dbReference type="CDD" id="cd00834">
    <property type="entry name" value="KAS_I_II"/>
    <property type="match status" value="1"/>
</dbReference>
<keyword evidence="7" id="KW-1185">Reference proteome</keyword>
<organism evidence="6 7">
    <name type="scientific">Streptomyces coacervatus</name>
    <dbReference type="NCBI Taxonomy" id="647381"/>
    <lineage>
        <taxon>Bacteria</taxon>
        <taxon>Bacillati</taxon>
        <taxon>Actinomycetota</taxon>
        <taxon>Actinomycetes</taxon>
        <taxon>Kitasatosporales</taxon>
        <taxon>Streptomycetaceae</taxon>
        <taxon>Streptomyces</taxon>
    </lineage>
</organism>
<dbReference type="InterPro" id="IPR014030">
    <property type="entry name" value="Ketoacyl_synth_N"/>
</dbReference>
<reference evidence="7" key="1">
    <citation type="journal article" date="2019" name="Int. J. Syst. Evol. Microbiol.">
        <title>The Global Catalogue of Microorganisms (GCM) 10K type strain sequencing project: providing services to taxonomists for standard genome sequencing and annotation.</title>
        <authorList>
            <consortium name="The Broad Institute Genomics Platform"/>
            <consortium name="The Broad Institute Genome Sequencing Center for Infectious Disease"/>
            <person name="Wu L."/>
            <person name="Ma J."/>
        </authorList>
    </citation>
    <scope>NUCLEOTIDE SEQUENCE [LARGE SCALE GENOMIC DNA]</scope>
    <source>
        <strain evidence="7">JCM 17138</strain>
    </source>
</reference>
<evidence type="ECO:0000256" key="4">
    <source>
        <dbReference type="RuleBase" id="RU003694"/>
    </source>
</evidence>
<dbReference type="Gene3D" id="3.40.47.10">
    <property type="match status" value="1"/>
</dbReference>
<sequence length="405" mass="41054">MTAGRDDGRRVVVTGMGSISCLGTGVDAFWAGLLAGGGTPAPIPDPDARMANRLMYLVPQDEVPAEPSRLAGSTLAAGPRMAVAAAREAVADAGLDTRTRARLAVVLGVEMGNAGWHESRRAGVASAAEGATWSPMTLTAAAVGAALGAGGGNVSVGNACAASGYAVAVAADMIRGGEADVVLTGGAEGVTRVGMGVFNRLGALDPERCRPFDLHRQGTLFGDGAAMLVLESAEHAARRGATAYAELAGAAWSCDAHHPTAPDPSGGQALRSIRQALDEAGLSREDIGAVVPHGTGTPLNDAVEARVLREVFEDRCDGLPLFSLKGLIGHTAGVAGAFGALTAALLVHHRRVPANAPLDEQDPECPVRLPQQEPVPLSEQAVLVNAYAFGGNNVSLVLTGPEGAP</sequence>
<protein>
    <submittedName>
        <fullName evidence="6">Beta-ketoacyl-[acyl-carrier-protein] synthase family protein</fullName>
    </submittedName>
</protein>
<dbReference type="InterPro" id="IPR020841">
    <property type="entry name" value="PKS_Beta-ketoAc_synthase_dom"/>
</dbReference>
<dbReference type="Pfam" id="PF02801">
    <property type="entry name" value="Ketoacyl-synt_C"/>
    <property type="match status" value="1"/>
</dbReference>
<dbReference type="RefSeq" id="WP_275773730.1">
    <property type="nucleotide sequence ID" value="NZ_BAABDE010000008.1"/>
</dbReference>
<dbReference type="PROSITE" id="PS51257">
    <property type="entry name" value="PROKAR_LIPOPROTEIN"/>
    <property type="match status" value="1"/>
</dbReference>
<evidence type="ECO:0000256" key="1">
    <source>
        <dbReference type="ARBA" id="ARBA00008467"/>
    </source>
</evidence>
<dbReference type="Proteomes" id="UP001501009">
    <property type="component" value="Unassembled WGS sequence"/>
</dbReference>
<dbReference type="InterPro" id="IPR018201">
    <property type="entry name" value="Ketoacyl_synth_AS"/>
</dbReference>
<dbReference type="InterPro" id="IPR014031">
    <property type="entry name" value="Ketoacyl_synth_C"/>
</dbReference>
<evidence type="ECO:0000256" key="2">
    <source>
        <dbReference type="ARBA" id="ARBA00022679"/>
    </source>
</evidence>
<dbReference type="Pfam" id="PF00109">
    <property type="entry name" value="ketoacyl-synt"/>
    <property type="match status" value="1"/>
</dbReference>
<evidence type="ECO:0000313" key="7">
    <source>
        <dbReference type="Proteomes" id="UP001501009"/>
    </source>
</evidence>
<keyword evidence="3" id="KW-0012">Acyltransferase</keyword>
<dbReference type="InterPro" id="IPR000794">
    <property type="entry name" value="Beta-ketoacyl_synthase"/>
</dbReference>
<gene>
    <name evidence="6" type="ORF">GCM10022403_019830</name>
</gene>
<dbReference type="PANTHER" id="PTHR11712:SF347">
    <property type="entry name" value="BETA KETOACYL-ACYL CARRIER PROTEIN SYNTHASE"/>
    <property type="match status" value="1"/>
</dbReference>
<keyword evidence="2 4" id="KW-0808">Transferase</keyword>
<dbReference type="PROSITE" id="PS00606">
    <property type="entry name" value="KS3_1"/>
    <property type="match status" value="1"/>
</dbReference>
<evidence type="ECO:0000259" key="5">
    <source>
        <dbReference type="PROSITE" id="PS52004"/>
    </source>
</evidence>